<dbReference type="GeneID" id="28986730"/>
<dbReference type="RefSeq" id="XP_018282816.1">
    <property type="nucleotide sequence ID" value="XM_018426127.1"/>
</dbReference>
<feature type="signal peptide" evidence="3">
    <location>
        <begin position="1"/>
        <end position="18"/>
    </location>
</feature>
<feature type="compositionally biased region" description="Low complexity" evidence="1">
    <location>
        <begin position="592"/>
        <end position="605"/>
    </location>
</feature>
<feature type="region of interest" description="Disordered" evidence="1">
    <location>
        <begin position="655"/>
        <end position="731"/>
    </location>
</feature>
<accession>A0A0J0XZ34</accession>
<feature type="region of interest" description="Disordered" evidence="1">
    <location>
        <begin position="562"/>
        <end position="617"/>
    </location>
</feature>
<feature type="compositionally biased region" description="Basic residues" evidence="1">
    <location>
        <begin position="655"/>
        <end position="668"/>
    </location>
</feature>
<feature type="compositionally biased region" description="Pro residues" evidence="1">
    <location>
        <begin position="41"/>
        <end position="50"/>
    </location>
</feature>
<evidence type="ECO:0000256" key="3">
    <source>
        <dbReference type="SAM" id="SignalP"/>
    </source>
</evidence>
<keyword evidence="5" id="KW-1185">Reference proteome</keyword>
<gene>
    <name evidence="4" type="ORF">CC85DRAFT_314520</name>
</gene>
<keyword evidence="2" id="KW-1133">Transmembrane helix</keyword>
<keyword evidence="2" id="KW-0812">Transmembrane</keyword>
<proteinExistence type="predicted"/>
<keyword evidence="3" id="KW-0732">Signal</keyword>
<dbReference type="EMBL" id="KQ087177">
    <property type="protein sequence ID" value="KLT46325.1"/>
    <property type="molecule type" value="Genomic_DNA"/>
</dbReference>
<feature type="compositionally biased region" description="Pro residues" evidence="1">
    <location>
        <begin position="63"/>
        <end position="72"/>
    </location>
</feature>
<evidence type="ECO:0000313" key="4">
    <source>
        <dbReference type="EMBL" id="KLT46325.1"/>
    </source>
</evidence>
<name>A0A0J0XZ34_9TREE</name>
<sequence>MRLLSVLLLCLAVTETHAASPPRLVLRQEPSGAPPAVDTPTPSPAAPDPPSSSQSPVISDPTPVAPDPPPVSVPSDPVTVTQAPDTNTQTGGTPTSSTPTGEQVTSSAVADWPCRSECNDPGSGSLPSLCQDKTSEACRAECRSNSITICMDCVKANAGNPQVEERYRERIEGYWNEYQVPFCEADTPCGLECDNPGAGYVATACGESKASTWCQYQCGENPIRKCLDCVKTNSGNQRVQELYLQKVNGLYDEYIAPWCDLAGTKFGLCPLCDQLSALLPNYRNCTTKEECQSGDGCSERILSLVNQCKACMDVDSKATSEGKAEMDNFLSWRQEWCTGTTITDCSAECETIGAAMNASCTDGNIACSGLCPNYQAAEKCWTCQNRFDFRYAYPQAALSFYCEQEEGKNCAWVGATYAKDCAALTNKSECVLCGGADSRPALDKCNKDVPISDLYAPQQATVMDALAQVYAGCIITGGPNPKGCAQECESILQRYTDMCPRACNGMCTAENLDAMDVCNACAHSNESVYSDTVRTRIRDHVAHLADWCNTIVIVENITTTIPVKPPGSVQVPDPRDIKNEVDRENRNPPPRNTTTPRPNPFGNTTVPINTKSDSTGGGGIPTWGIGVAAAGSVVVVAGAAAAIIANGYECDPDHRRLRRKKKNKKKKNNNNDMPAPEWQQEPEKPQVVGYMMPTQEYAPVPTQEPPNPQYGQHYAQAPYGQSSGYPQGGRY</sequence>
<evidence type="ECO:0000256" key="2">
    <source>
        <dbReference type="SAM" id="Phobius"/>
    </source>
</evidence>
<dbReference type="Proteomes" id="UP000053611">
    <property type="component" value="Unassembled WGS sequence"/>
</dbReference>
<feature type="chain" id="PRO_5005245657" evidence="3">
    <location>
        <begin position="19"/>
        <end position="731"/>
    </location>
</feature>
<feature type="region of interest" description="Disordered" evidence="1">
    <location>
        <begin position="22"/>
        <end position="108"/>
    </location>
</feature>
<keyword evidence="2" id="KW-0472">Membrane</keyword>
<reference evidence="4 5" key="1">
    <citation type="submission" date="2015-03" db="EMBL/GenBank/DDBJ databases">
        <title>Genomics and transcriptomics of the oil-accumulating basidiomycete yeast T. oleaginosus allow insights into substrate utilization and the diverse evolutionary trajectories of mating systems in fungi.</title>
        <authorList>
            <consortium name="DOE Joint Genome Institute"/>
            <person name="Kourist R."/>
            <person name="Kracht O."/>
            <person name="Bracharz F."/>
            <person name="Lipzen A."/>
            <person name="Nolan M."/>
            <person name="Ohm R."/>
            <person name="Grigoriev I."/>
            <person name="Sun S."/>
            <person name="Heitman J."/>
            <person name="Bruck T."/>
            <person name="Nowrousian M."/>
        </authorList>
    </citation>
    <scope>NUCLEOTIDE SEQUENCE [LARGE SCALE GENOMIC DNA]</scope>
    <source>
        <strain evidence="4 5">IBC0246</strain>
    </source>
</reference>
<feature type="transmembrane region" description="Helical" evidence="2">
    <location>
        <begin position="623"/>
        <end position="648"/>
    </location>
</feature>
<feature type="compositionally biased region" description="Basic and acidic residues" evidence="1">
    <location>
        <begin position="573"/>
        <end position="586"/>
    </location>
</feature>
<feature type="compositionally biased region" description="Low complexity" evidence="1">
    <location>
        <begin position="51"/>
        <end position="62"/>
    </location>
</feature>
<dbReference type="AlphaFoldDB" id="A0A0J0XZ34"/>
<protein>
    <submittedName>
        <fullName evidence="4">Uncharacterized protein</fullName>
    </submittedName>
</protein>
<evidence type="ECO:0000313" key="5">
    <source>
        <dbReference type="Proteomes" id="UP000053611"/>
    </source>
</evidence>
<organism evidence="4 5">
    <name type="scientific">Cutaneotrichosporon oleaginosum</name>
    <dbReference type="NCBI Taxonomy" id="879819"/>
    <lineage>
        <taxon>Eukaryota</taxon>
        <taxon>Fungi</taxon>
        <taxon>Dikarya</taxon>
        <taxon>Basidiomycota</taxon>
        <taxon>Agaricomycotina</taxon>
        <taxon>Tremellomycetes</taxon>
        <taxon>Trichosporonales</taxon>
        <taxon>Trichosporonaceae</taxon>
        <taxon>Cutaneotrichosporon</taxon>
    </lineage>
</organism>
<evidence type="ECO:0000256" key="1">
    <source>
        <dbReference type="SAM" id="MobiDB-lite"/>
    </source>
</evidence>
<feature type="compositionally biased region" description="Low complexity" evidence="1">
    <location>
        <begin position="73"/>
        <end position="101"/>
    </location>
</feature>